<keyword evidence="4" id="KW-0997">Cell inner membrane</keyword>
<feature type="transmembrane region" description="Helical" evidence="8">
    <location>
        <begin position="171"/>
        <end position="198"/>
    </location>
</feature>
<reference evidence="10 11" key="1">
    <citation type="submission" date="2016-12" db="EMBL/GenBank/DDBJ databases">
        <title>The draft genome sequence of Actinophytocola xinjiangensis.</title>
        <authorList>
            <person name="Wang W."/>
            <person name="Yuan L."/>
        </authorList>
    </citation>
    <scope>NUCLEOTIDE SEQUENCE [LARGE SCALE GENOMIC DNA]</scope>
    <source>
        <strain evidence="10 11">CGMCC 4.4663</strain>
    </source>
</reference>
<dbReference type="PANTHER" id="PTHR43357:SF4">
    <property type="entry name" value="INNER MEMBRANE ABC TRANSPORTER PERMEASE PROTEIN YDCV"/>
    <property type="match status" value="1"/>
</dbReference>
<dbReference type="GO" id="GO:0005886">
    <property type="term" value="C:plasma membrane"/>
    <property type="evidence" value="ECO:0007669"/>
    <property type="project" value="UniProtKB-SubCell"/>
</dbReference>
<dbReference type="Gene3D" id="1.10.3720.10">
    <property type="entry name" value="MetI-like"/>
    <property type="match status" value="1"/>
</dbReference>
<evidence type="ECO:0000259" key="9">
    <source>
        <dbReference type="PROSITE" id="PS50928"/>
    </source>
</evidence>
<dbReference type="PANTHER" id="PTHR43357">
    <property type="entry name" value="INNER MEMBRANE ABC TRANSPORTER PERMEASE PROTEIN YDCV"/>
    <property type="match status" value="1"/>
</dbReference>
<feature type="transmembrane region" description="Helical" evidence="8">
    <location>
        <begin position="229"/>
        <end position="254"/>
    </location>
</feature>
<keyword evidence="6 8" id="KW-1133">Transmembrane helix</keyword>
<evidence type="ECO:0000256" key="8">
    <source>
        <dbReference type="RuleBase" id="RU363032"/>
    </source>
</evidence>
<evidence type="ECO:0000256" key="5">
    <source>
        <dbReference type="ARBA" id="ARBA00022692"/>
    </source>
</evidence>
<keyword evidence="3" id="KW-1003">Cell membrane</keyword>
<dbReference type="GO" id="GO:0055085">
    <property type="term" value="P:transmembrane transport"/>
    <property type="evidence" value="ECO:0007669"/>
    <property type="project" value="InterPro"/>
</dbReference>
<comment type="similarity">
    <text evidence="8">Belongs to the binding-protein-dependent transport system permease family.</text>
</comment>
<evidence type="ECO:0000313" key="10">
    <source>
        <dbReference type="EMBL" id="OLF13972.1"/>
    </source>
</evidence>
<dbReference type="CDD" id="cd06261">
    <property type="entry name" value="TM_PBP2"/>
    <property type="match status" value="1"/>
</dbReference>
<keyword evidence="7 8" id="KW-0472">Membrane</keyword>
<dbReference type="InterPro" id="IPR000515">
    <property type="entry name" value="MetI-like"/>
</dbReference>
<protein>
    <recommendedName>
        <fullName evidence="9">ABC transmembrane type-1 domain-containing protein</fullName>
    </recommendedName>
</protein>
<gene>
    <name evidence="10" type="ORF">BLA60_01985</name>
</gene>
<keyword evidence="5 8" id="KW-0812">Transmembrane</keyword>
<dbReference type="AlphaFoldDB" id="A0A7Z1B1I8"/>
<evidence type="ECO:0000313" key="11">
    <source>
        <dbReference type="Proteomes" id="UP000185696"/>
    </source>
</evidence>
<dbReference type="SUPFAM" id="SSF161098">
    <property type="entry name" value="MetI-like"/>
    <property type="match status" value="1"/>
</dbReference>
<evidence type="ECO:0000256" key="1">
    <source>
        <dbReference type="ARBA" id="ARBA00004429"/>
    </source>
</evidence>
<feature type="transmembrane region" description="Helical" evidence="8">
    <location>
        <begin position="60"/>
        <end position="84"/>
    </location>
</feature>
<evidence type="ECO:0000256" key="3">
    <source>
        <dbReference type="ARBA" id="ARBA00022475"/>
    </source>
</evidence>
<dbReference type="EMBL" id="MSIF01000001">
    <property type="protein sequence ID" value="OLF13972.1"/>
    <property type="molecule type" value="Genomic_DNA"/>
</dbReference>
<feature type="transmembrane region" description="Helical" evidence="8">
    <location>
        <begin position="96"/>
        <end position="117"/>
    </location>
</feature>
<dbReference type="RefSeq" id="WP_075130920.1">
    <property type="nucleotide sequence ID" value="NZ_MSIF01000001.1"/>
</dbReference>
<keyword evidence="11" id="KW-1185">Reference proteome</keyword>
<comment type="subcellular location">
    <subcellularLocation>
        <location evidence="1">Cell inner membrane</location>
        <topology evidence="1">Multi-pass membrane protein</topology>
    </subcellularLocation>
    <subcellularLocation>
        <location evidence="8">Cell membrane</location>
        <topology evidence="8">Multi-pass membrane protein</topology>
    </subcellularLocation>
</comment>
<proteinExistence type="inferred from homology"/>
<evidence type="ECO:0000256" key="7">
    <source>
        <dbReference type="ARBA" id="ARBA00023136"/>
    </source>
</evidence>
<dbReference type="PROSITE" id="PS50928">
    <property type="entry name" value="ABC_TM1"/>
    <property type="match status" value="1"/>
</dbReference>
<feature type="domain" description="ABC transmembrane type-1" evidence="9">
    <location>
        <begin position="61"/>
        <end position="248"/>
    </location>
</feature>
<accession>A0A7Z1B1I8</accession>
<feature type="transmembrane region" description="Helical" evidence="8">
    <location>
        <begin position="12"/>
        <end position="30"/>
    </location>
</feature>
<comment type="caution">
    <text evidence="10">The sequence shown here is derived from an EMBL/GenBank/DDBJ whole genome shotgun (WGS) entry which is preliminary data.</text>
</comment>
<dbReference type="InterPro" id="IPR035906">
    <property type="entry name" value="MetI-like_sf"/>
</dbReference>
<evidence type="ECO:0000256" key="2">
    <source>
        <dbReference type="ARBA" id="ARBA00022448"/>
    </source>
</evidence>
<evidence type="ECO:0000256" key="4">
    <source>
        <dbReference type="ARBA" id="ARBA00022519"/>
    </source>
</evidence>
<dbReference type="Pfam" id="PF00528">
    <property type="entry name" value="BPD_transp_1"/>
    <property type="match status" value="1"/>
</dbReference>
<keyword evidence="2 8" id="KW-0813">Transport</keyword>
<name>A0A7Z1B1I8_9PSEU</name>
<organism evidence="10 11">
    <name type="scientific">Actinophytocola xinjiangensis</name>
    <dbReference type="NCBI Taxonomy" id="485602"/>
    <lineage>
        <taxon>Bacteria</taxon>
        <taxon>Bacillati</taxon>
        <taxon>Actinomycetota</taxon>
        <taxon>Actinomycetes</taxon>
        <taxon>Pseudonocardiales</taxon>
        <taxon>Pseudonocardiaceae</taxon>
    </lineage>
</organism>
<dbReference type="Proteomes" id="UP000185696">
    <property type="component" value="Unassembled WGS sequence"/>
</dbReference>
<evidence type="ECO:0000256" key="6">
    <source>
        <dbReference type="ARBA" id="ARBA00022989"/>
    </source>
</evidence>
<sequence length="269" mass="27555">MSGRWTGRVGATLALAYVAVPLALVVWIGTGTARSISLPAGVPGVEPVRRLLADPGWFDALVRSLVLAGYVAVVAVVVGSLGAYASLRRGPVVRAVVLGVLLAPAVVPTVVYALGLVLVSTEVPVDPAYLLVVGHAVLATPLALLVMRVGVASLRPEQVESARLLGASRTLTLATVVVPHLLPFGLVAAALAASVSLAEPVLAIFLLNDSTATLPQKSFQGLRFSFDPLIFTAATVIILMVGAVVATGAALLLIRSRTAGGPRNGDRTT</sequence>
<feature type="transmembrane region" description="Helical" evidence="8">
    <location>
        <begin position="129"/>
        <end position="151"/>
    </location>
</feature>